<dbReference type="AlphaFoldDB" id="A0A809S8U6"/>
<evidence type="ECO:0000313" key="8">
    <source>
        <dbReference type="Proteomes" id="UP000464317"/>
    </source>
</evidence>
<evidence type="ECO:0000256" key="6">
    <source>
        <dbReference type="PROSITE-ProRule" id="PRU01016"/>
    </source>
</evidence>
<dbReference type="Gene3D" id="3.40.50.150">
    <property type="entry name" value="Vaccinia Virus protein VP39"/>
    <property type="match status" value="1"/>
</dbReference>
<dbReference type="GO" id="GO:0003886">
    <property type="term" value="F:DNA (cytosine-5-)-methyltransferase activity"/>
    <property type="evidence" value="ECO:0007669"/>
    <property type="project" value="UniProtKB-EC"/>
</dbReference>
<dbReference type="RefSeq" id="WP_233091041.1">
    <property type="nucleotide sequence ID" value="NZ_AP022325.1"/>
</dbReference>
<reference evidence="7 8" key="1">
    <citation type="submission" date="2020-01" db="EMBL/GenBank/DDBJ databases">
        <title>Complete genome sequence of Mycoplasma felis strain Myco-2.</title>
        <authorList>
            <person name="Kinoshita Y."/>
            <person name="Niwa H."/>
            <person name="Uchida-Fujii E."/>
            <person name="Nukada T."/>
        </authorList>
    </citation>
    <scope>NUCLEOTIDE SEQUENCE [LARGE SCALE GENOMIC DNA]</scope>
    <source>
        <strain evidence="7 8">Myco-2</strain>
    </source>
</reference>
<dbReference type="InterPro" id="IPR018117">
    <property type="entry name" value="C5_DNA_meth_AS"/>
</dbReference>
<dbReference type="KEGG" id="mfel:JPM2_3170"/>
<keyword evidence="3 6" id="KW-0808">Transferase</keyword>
<dbReference type="SUPFAM" id="SSF53335">
    <property type="entry name" value="S-adenosyl-L-methionine-dependent methyltransferases"/>
    <property type="match status" value="1"/>
</dbReference>
<gene>
    <name evidence="7" type="ORF">JPM2_3170</name>
</gene>
<accession>A0A809S8U6</accession>
<evidence type="ECO:0000256" key="3">
    <source>
        <dbReference type="ARBA" id="ARBA00022679"/>
    </source>
</evidence>
<dbReference type="Gene3D" id="3.90.120.10">
    <property type="entry name" value="DNA Methylase, subunit A, domain 2"/>
    <property type="match status" value="1"/>
</dbReference>
<keyword evidence="4 6" id="KW-0949">S-adenosyl-L-methionine</keyword>
<dbReference type="PROSITE" id="PS00094">
    <property type="entry name" value="C5_MTASE_1"/>
    <property type="match status" value="1"/>
</dbReference>
<dbReference type="EMBL" id="AP022325">
    <property type="protein sequence ID" value="BBU47624.1"/>
    <property type="molecule type" value="Genomic_DNA"/>
</dbReference>
<keyword evidence="2 6" id="KW-0489">Methyltransferase</keyword>
<dbReference type="InterPro" id="IPR050750">
    <property type="entry name" value="C5-MTase"/>
</dbReference>
<dbReference type="Proteomes" id="UP000464317">
    <property type="component" value="Chromosome"/>
</dbReference>
<keyword evidence="8" id="KW-1185">Reference proteome</keyword>
<sequence>MLPSNIDIFTYSFPCQDISQQGKQKGINEQTRSGLLLQVKRILEINKDNLPAVLLLENVKALGSKKFTTSLNEWILFLESLGYVSEYKILNSSDFGSCQNRERLFMVSILKNKQLRKFNWPIPFSHNKTLENIIKLNEDDIFLDKLKDKQITEFKVTKNNITKSLILEYTKFNSENYLYKPFGFGPTLTASGANSRIKFYFGSVDKVKEITPLESYLYMGFSKKDANKVINSGLINKSKMIFTCGNSISVEVLESLFESIIKCIK</sequence>
<proteinExistence type="inferred from homology"/>
<dbReference type="GO" id="GO:0032259">
    <property type="term" value="P:methylation"/>
    <property type="evidence" value="ECO:0007669"/>
    <property type="project" value="UniProtKB-KW"/>
</dbReference>
<dbReference type="PANTHER" id="PTHR46098">
    <property type="entry name" value="TRNA (CYTOSINE(38)-C(5))-METHYLTRANSFERASE"/>
    <property type="match status" value="1"/>
</dbReference>
<dbReference type="GO" id="GO:0009307">
    <property type="term" value="P:DNA restriction-modification system"/>
    <property type="evidence" value="ECO:0007669"/>
    <property type="project" value="UniProtKB-KW"/>
</dbReference>
<name>A0A809S8U6_9BACT</name>
<evidence type="ECO:0000313" key="7">
    <source>
        <dbReference type="EMBL" id="BBU47624.1"/>
    </source>
</evidence>
<protein>
    <recommendedName>
        <fullName evidence="1">DNA (cytosine-5-)-methyltransferase</fullName>
        <ecNumber evidence="1">2.1.1.37</ecNumber>
    </recommendedName>
</protein>
<dbReference type="EC" id="2.1.1.37" evidence="1"/>
<comment type="similarity">
    <text evidence="6">Belongs to the class I-like SAM-binding methyltransferase superfamily. C5-methyltransferase family.</text>
</comment>
<feature type="active site" evidence="6">
    <location>
        <position position="15"/>
    </location>
</feature>
<evidence type="ECO:0000256" key="2">
    <source>
        <dbReference type="ARBA" id="ARBA00022603"/>
    </source>
</evidence>
<dbReference type="InterPro" id="IPR029063">
    <property type="entry name" value="SAM-dependent_MTases_sf"/>
</dbReference>
<dbReference type="Pfam" id="PF00145">
    <property type="entry name" value="DNA_methylase"/>
    <property type="match status" value="1"/>
</dbReference>
<keyword evidence="5" id="KW-0680">Restriction system</keyword>
<evidence type="ECO:0000256" key="4">
    <source>
        <dbReference type="ARBA" id="ARBA00022691"/>
    </source>
</evidence>
<dbReference type="REBASE" id="368866">
    <property type="entry name" value="M.MfeM2ORF3160P"/>
</dbReference>
<dbReference type="NCBIfam" id="TIGR00675">
    <property type="entry name" value="dcm"/>
    <property type="match status" value="1"/>
</dbReference>
<dbReference type="PROSITE" id="PS51679">
    <property type="entry name" value="SAM_MT_C5"/>
    <property type="match status" value="1"/>
</dbReference>
<evidence type="ECO:0000256" key="5">
    <source>
        <dbReference type="ARBA" id="ARBA00022747"/>
    </source>
</evidence>
<dbReference type="InterPro" id="IPR001525">
    <property type="entry name" value="C5_MeTfrase"/>
</dbReference>
<organism evidence="7 8">
    <name type="scientific">Mycoplasmopsis felis</name>
    <dbReference type="NCBI Taxonomy" id="33923"/>
    <lineage>
        <taxon>Bacteria</taxon>
        <taxon>Bacillati</taxon>
        <taxon>Mycoplasmatota</taxon>
        <taxon>Mycoplasmoidales</taxon>
        <taxon>Metamycoplasmataceae</taxon>
        <taxon>Mycoplasmopsis</taxon>
    </lineage>
</organism>
<evidence type="ECO:0000256" key="1">
    <source>
        <dbReference type="ARBA" id="ARBA00011975"/>
    </source>
</evidence>
<dbReference type="PANTHER" id="PTHR46098:SF1">
    <property type="entry name" value="TRNA (CYTOSINE(38)-C(5))-METHYLTRANSFERASE"/>
    <property type="match status" value="1"/>
</dbReference>